<organism evidence="2 3">
    <name type="scientific">Grimontia marina</name>
    <dbReference type="NCBI Taxonomy" id="646534"/>
    <lineage>
        <taxon>Bacteria</taxon>
        <taxon>Pseudomonadati</taxon>
        <taxon>Pseudomonadota</taxon>
        <taxon>Gammaproteobacteria</taxon>
        <taxon>Vibrionales</taxon>
        <taxon>Vibrionaceae</taxon>
        <taxon>Grimontia</taxon>
    </lineage>
</organism>
<name>A0A128FHT3_9GAMM</name>
<sequence length="189" mass="20712">MRQFSSFIETLQTIKSNSTMMAIFVLSMSLSQVTRAEEKLPFLTFSPPSYVTSIQTSSSNFVGVDEADMSFVVFVGEINNVDSNGVHPVQFSLPSADYFGVDYDPTLTSLNGRNVSNADWEYSSVGGNHTFTYKGNGGIFPGNTYSFVGVNATFVRPQREEVTLQVDLDPSAGGQVSSPRLSDEDTLYY</sequence>
<dbReference type="AlphaFoldDB" id="A0A128FHT3"/>
<keyword evidence="3" id="KW-1185">Reference proteome</keyword>
<dbReference type="Proteomes" id="UP000073601">
    <property type="component" value="Unassembled WGS sequence"/>
</dbReference>
<proteinExistence type="predicted"/>
<reference evidence="3" key="1">
    <citation type="submission" date="2016-02" db="EMBL/GenBank/DDBJ databases">
        <authorList>
            <person name="Rodrigo-Torres Lidia"/>
            <person name="Arahal R.David."/>
        </authorList>
    </citation>
    <scope>NUCLEOTIDE SEQUENCE [LARGE SCALE GENOMIC DNA]</scope>
    <source>
        <strain evidence="3">CECT 8713</strain>
    </source>
</reference>
<gene>
    <name evidence="2" type="ORF">GMA8713_03854</name>
</gene>
<dbReference type="EMBL" id="FIZY01000044">
    <property type="protein sequence ID" value="CZF85821.1"/>
    <property type="molecule type" value="Genomic_DNA"/>
</dbReference>
<feature type="region of interest" description="Disordered" evidence="1">
    <location>
        <begin position="169"/>
        <end position="189"/>
    </location>
</feature>
<dbReference type="RefSeq" id="WP_062713225.1">
    <property type="nucleotide sequence ID" value="NZ_CAWRCI010000044.1"/>
</dbReference>
<evidence type="ECO:0000256" key="1">
    <source>
        <dbReference type="SAM" id="MobiDB-lite"/>
    </source>
</evidence>
<evidence type="ECO:0000313" key="2">
    <source>
        <dbReference type="EMBL" id="CZF85821.1"/>
    </source>
</evidence>
<evidence type="ECO:0000313" key="3">
    <source>
        <dbReference type="Proteomes" id="UP000073601"/>
    </source>
</evidence>
<accession>A0A128FHT3</accession>
<protein>
    <submittedName>
        <fullName evidence="2">Uncharacterized protein</fullName>
    </submittedName>
</protein>